<evidence type="ECO:0000256" key="2">
    <source>
        <dbReference type="ARBA" id="ARBA00023125"/>
    </source>
</evidence>
<dbReference type="SUPFAM" id="SSF46689">
    <property type="entry name" value="Homeodomain-like"/>
    <property type="match status" value="1"/>
</dbReference>
<keyword evidence="3" id="KW-0804">Transcription</keyword>
<reference evidence="6 7" key="1">
    <citation type="submission" date="2023-07" db="EMBL/GenBank/DDBJ databases">
        <title>Sorghum-associated microbial communities from plants grown in Nebraska, USA.</title>
        <authorList>
            <person name="Schachtman D."/>
        </authorList>
    </citation>
    <scope>NUCLEOTIDE SEQUENCE [LARGE SCALE GENOMIC DNA]</scope>
    <source>
        <strain evidence="6 7">DS2154</strain>
    </source>
</reference>
<sequence>MPKATARKSASPDIALDAKLQPTQARGQDTYEVVLATAGEMLGEIGFEQLTTNAICKRAGLTPPALYRYFPNKYAILKELGDRLMKAQDEMVFAWIESGGLEGDTAAQRIDKNVAMLTEMIEMTRRFPGGAAIGRALRAVPMLQQLRFASRDMVAGQFAEILKMRYPAAPDGRVRLAMRMMVELTYSATEMAVEEPDQDALALSREVCLLFERYFDTFGDPSLVPWNDALQEQ</sequence>
<dbReference type="PROSITE" id="PS01081">
    <property type="entry name" value="HTH_TETR_1"/>
    <property type="match status" value="1"/>
</dbReference>
<dbReference type="PROSITE" id="PS50977">
    <property type="entry name" value="HTH_TETR_2"/>
    <property type="match status" value="1"/>
</dbReference>
<evidence type="ECO:0000313" key="6">
    <source>
        <dbReference type="EMBL" id="MDR6532749.1"/>
    </source>
</evidence>
<feature type="DNA-binding region" description="H-T-H motif" evidence="4">
    <location>
        <begin position="51"/>
        <end position="70"/>
    </location>
</feature>
<dbReference type="InterPro" id="IPR023772">
    <property type="entry name" value="DNA-bd_HTH_TetR-type_CS"/>
</dbReference>
<dbReference type="Gene3D" id="1.10.357.10">
    <property type="entry name" value="Tetracycline Repressor, domain 2"/>
    <property type="match status" value="1"/>
</dbReference>
<dbReference type="Pfam" id="PF00440">
    <property type="entry name" value="TetR_N"/>
    <property type="match status" value="1"/>
</dbReference>
<dbReference type="PANTHER" id="PTHR30055">
    <property type="entry name" value="HTH-TYPE TRANSCRIPTIONAL REGULATOR RUTR"/>
    <property type="match status" value="1"/>
</dbReference>
<dbReference type="RefSeq" id="WP_163231022.1">
    <property type="nucleotide sequence ID" value="NZ_BMLD01000002.1"/>
</dbReference>
<accession>A0ABU1N2R6</accession>
<dbReference type="Proteomes" id="UP001262754">
    <property type="component" value="Unassembled WGS sequence"/>
</dbReference>
<dbReference type="PANTHER" id="PTHR30055:SF234">
    <property type="entry name" value="HTH-TYPE TRANSCRIPTIONAL REGULATOR BETI"/>
    <property type="match status" value="1"/>
</dbReference>
<evidence type="ECO:0000256" key="1">
    <source>
        <dbReference type="ARBA" id="ARBA00023015"/>
    </source>
</evidence>
<evidence type="ECO:0000256" key="3">
    <source>
        <dbReference type="ARBA" id="ARBA00023163"/>
    </source>
</evidence>
<gene>
    <name evidence="6" type="ORF">J2800_003509</name>
</gene>
<evidence type="ECO:0000256" key="4">
    <source>
        <dbReference type="PROSITE-ProRule" id="PRU00335"/>
    </source>
</evidence>
<evidence type="ECO:0000313" key="7">
    <source>
        <dbReference type="Proteomes" id="UP001262754"/>
    </source>
</evidence>
<dbReference type="InterPro" id="IPR001647">
    <property type="entry name" value="HTH_TetR"/>
</dbReference>
<evidence type="ECO:0000259" key="5">
    <source>
        <dbReference type="PROSITE" id="PS50977"/>
    </source>
</evidence>
<protein>
    <submittedName>
        <fullName evidence="6">AcrR family transcriptional regulator</fullName>
    </submittedName>
</protein>
<name>A0ABU1N2R6_9CAUL</name>
<dbReference type="Pfam" id="PF17918">
    <property type="entry name" value="TetR_C_15"/>
    <property type="match status" value="1"/>
</dbReference>
<keyword evidence="1" id="KW-0805">Transcription regulation</keyword>
<feature type="domain" description="HTH tetR-type" evidence="5">
    <location>
        <begin position="28"/>
        <end position="88"/>
    </location>
</feature>
<proteinExistence type="predicted"/>
<comment type="caution">
    <text evidence="6">The sequence shown here is derived from an EMBL/GenBank/DDBJ whole genome shotgun (WGS) entry which is preliminary data.</text>
</comment>
<dbReference type="InterPro" id="IPR009057">
    <property type="entry name" value="Homeodomain-like_sf"/>
</dbReference>
<organism evidence="6 7">
    <name type="scientific">Caulobacter rhizosphaerae</name>
    <dbReference type="NCBI Taxonomy" id="2010972"/>
    <lineage>
        <taxon>Bacteria</taxon>
        <taxon>Pseudomonadati</taxon>
        <taxon>Pseudomonadota</taxon>
        <taxon>Alphaproteobacteria</taxon>
        <taxon>Caulobacterales</taxon>
        <taxon>Caulobacteraceae</taxon>
        <taxon>Caulobacter</taxon>
    </lineage>
</organism>
<keyword evidence="2 4" id="KW-0238">DNA-binding</keyword>
<dbReference type="EMBL" id="JAVDRL010000010">
    <property type="protein sequence ID" value="MDR6532749.1"/>
    <property type="molecule type" value="Genomic_DNA"/>
</dbReference>
<dbReference type="InterPro" id="IPR041669">
    <property type="entry name" value="TetR_C_15"/>
</dbReference>
<dbReference type="InterPro" id="IPR050109">
    <property type="entry name" value="HTH-type_TetR-like_transc_reg"/>
</dbReference>
<keyword evidence="7" id="KW-1185">Reference proteome</keyword>
<dbReference type="PRINTS" id="PR00455">
    <property type="entry name" value="HTHTETR"/>
</dbReference>